<dbReference type="VEuPathDB" id="VectorBase:GPPI031906"/>
<dbReference type="STRING" id="67801.A0A1B0BJ83"/>
<keyword evidence="3" id="KW-0217">Developmental protein</keyword>
<evidence type="ECO:0000256" key="13">
    <source>
        <dbReference type="ARBA" id="ARBA00023180"/>
    </source>
</evidence>
<dbReference type="Proteomes" id="UP000092460">
    <property type="component" value="Unassembled WGS sequence"/>
</dbReference>
<dbReference type="Pfam" id="PF07714">
    <property type="entry name" value="PK_Tyr_Ser-Thr"/>
    <property type="match status" value="1"/>
</dbReference>
<keyword evidence="11" id="KW-0472">Membrane</keyword>
<evidence type="ECO:0000256" key="2">
    <source>
        <dbReference type="ARBA" id="ARBA00004479"/>
    </source>
</evidence>
<organism evidence="15 16">
    <name type="scientific">Glossina palpalis gambiensis</name>
    <dbReference type="NCBI Taxonomy" id="67801"/>
    <lineage>
        <taxon>Eukaryota</taxon>
        <taxon>Metazoa</taxon>
        <taxon>Ecdysozoa</taxon>
        <taxon>Arthropoda</taxon>
        <taxon>Hexapoda</taxon>
        <taxon>Insecta</taxon>
        <taxon>Pterygota</taxon>
        <taxon>Neoptera</taxon>
        <taxon>Endopterygota</taxon>
        <taxon>Diptera</taxon>
        <taxon>Brachycera</taxon>
        <taxon>Muscomorpha</taxon>
        <taxon>Hippoboscoidea</taxon>
        <taxon>Glossinidae</taxon>
        <taxon>Glossina</taxon>
    </lineage>
</organism>
<dbReference type="PRINTS" id="PR00109">
    <property type="entry name" value="TYRKINASE"/>
</dbReference>
<dbReference type="InterPro" id="IPR001245">
    <property type="entry name" value="Ser-Thr/Tyr_kinase_cat_dom"/>
</dbReference>
<evidence type="ECO:0000256" key="9">
    <source>
        <dbReference type="ARBA" id="ARBA00022840"/>
    </source>
</evidence>
<evidence type="ECO:0000256" key="4">
    <source>
        <dbReference type="ARBA" id="ARBA00022475"/>
    </source>
</evidence>
<dbReference type="PANTHER" id="PTHR24416">
    <property type="entry name" value="TYROSINE-PROTEIN KINASE RECEPTOR"/>
    <property type="match status" value="1"/>
</dbReference>
<feature type="domain" description="Protein kinase" evidence="14">
    <location>
        <begin position="1"/>
        <end position="93"/>
    </location>
</feature>
<dbReference type="EMBL" id="JXJN01015339">
    <property type="status" value="NOT_ANNOTATED_CDS"/>
    <property type="molecule type" value="Genomic_DNA"/>
</dbReference>
<dbReference type="PANTHER" id="PTHR24416:SF317">
    <property type="entry name" value="MUSCLE, SKELETAL RECEPTOR TYROSINE-PROTEIN KINASE"/>
    <property type="match status" value="1"/>
</dbReference>
<accession>A0A1B0BJ83</accession>
<keyword evidence="9" id="KW-0067">ATP-binding</keyword>
<keyword evidence="12" id="KW-0675">Receptor</keyword>
<keyword evidence="16" id="KW-1185">Reference proteome</keyword>
<keyword evidence="6" id="KW-0812">Transmembrane</keyword>
<reference evidence="15" key="2">
    <citation type="submission" date="2020-05" db="UniProtKB">
        <authorList>
            <consortium name="EnsemblMetazoa"/>
        </authorList>
    </citation>
    <scope>IDENTIFICATION</scope>
    <source>
        <strain evidence="15">IAEA</strain>
    </source>
</reference>
<dbReference type="GO" id="GO:0004714">
    <property type="term" value="F:transmembrane receptor protein tyrosine kinase activity"/>
    <property type="evidence" value="ECO:0007669"/>
    <property type="project" value="TreeGrafter"/>
</dbReference>
<keyword evidence="5" id="KW-0597">Phosphoprotein</keyword>
<dbReference type="GO" id="GO:0005886">
    <property type="term" value="C:plasma membrane"/>
    <property type="evidence" value="ECO:0007669"/>
    <property type="project" value="UniProtKB-SubCell"/>
</dbReference>
<evidence type="ECO:0000313" key="15">
    <source>
        <dbReference type="EnsemblMetazoa" id="GPPI031906-PA"/>
    </source>
</evidence>
<dbReference type="EnsemblMetazoa" id="GPPI031906-RA">
    <property type="protein sequence ID" value="GPPI031906-PA"/>
    <property type="gene ID" value="GPPI031906"/>
</dbReference>
<dbReference type="GO" id="GO:0005524">
    <property type="term" value="F:ATP binding"/>
    <property type="evidence" value="ECO:0007669"/>
    <property type="project" value="UniProtKB-KW"/>
</dbReference>
<dbReference type="InterPro" id="IPR000719">
    <property type="entry name" value="Prot_kinase_dom"/>
</dbReference>
<evidence type="ECO:0000256" key="12">
    <source>
        <dbReference type="ARBA" id="ARBA00023170"/>
    </source>
</evidence>
<dbReference type="PROSITE" id="PS50011">
    <property type="entry name" value="PROTEIN_KINASE_DOM"/>
    <property type="match status" value="1"/>
</dbReference>
<dbReference type="InterPro" id="IPR050122">
    <property type="entry name" value="RTK"/>
</dbReference>
<proteinExistence type="predicted"/>
<name>A0A1B0BJ83_9MUSC</name>
<evidence type="ECO:0000256" key="6">
    <source>
        <dbReference type="ARBA" id="ARBA00022692"/>
    </source>
</evidence>
<evidence type="ECO:0000256" key="11">
    <source>
        <dbReference type="ARBA" id="ARBA00023136"/>
    </source>
</evidence>
<dbReference type="SMART" id="SM00219">
    <property type="entry name" value="TyrKc"/>
    <property type="match status" value="1"/>
</dbReference>
<dbReference type="Gene3D" id="1.10.510.10">
    <property type="entry name" value="Transferase(Phosphotransferase) domain 1"/>
    <property type="match status" value="1"/>
</dbReference>
<keyword evidence="4" id="KW-1003">Cell membrane</keyword>
<dbReference type="GO" id="GO:0017147">
    <property type="term" value="F:Wnt-protein binding"/>
    <property type="evidence" value="ECO:0007669"/>
    <property type="project" value="TreeGrafter"/>
</dbReference>
<evidence type="ECO:0000256" key="10">
    <source>
        <dbReference type="ARBA" id="ARBA00022989"/>
    </source>
</evidence>
<protein>
    <recommendedName>
        <fullName evidence="14">Protein kinase domain-containing protein</fullName>
    </recommendedName>
</protein>
<evidence type="ECO:0000259" key="14">
    <source>
        <dbReference type="PROSITE" id="PS50011"/>
    </source>
</evidence>
<evidence type="ECO:0000256" key="1">
    <source>
        <dbReference type="ARBA" id="ARBA00004162"/>
    </source>
</evidence>
<keyword evidence="10" id="KW-1133">Transmembrane helix</keyword>
<dbReference type="AlphaFoldDB" id="A0A1B0BJ83"/>
<dbReference type="GO" id="GO:0007169">
    <property type="term" value="P:cell surface receptor protein tyrosine kinase signaling pathway"/>
    <property type="evidence" value="ECO:0007669"/>
    <property type="project" value="TreeGrafter"/>
</dbReference>
<keyword evidence="13" id="KW-0325">Glycoprotein</keyword>
<evidence type="ECO:0000313" key="16">
    <source>
        <dbReference type="Proteomes" id="UP000092460"/>
    </source>
</evidence>
<evidence type="ECO:0000256" key="7">
    <source>
        <dbReference type="ARBA" id="ARBA00022729"/>
    </source>
</evidence>
<dbReference type="GO" id="GO:0043235">
    <property type="term" value="C:receptor complex"/>
    <property type="evidence" value="ECO:0007669"/>
    <property type="project" value="TreeGrafter"/>
</dbReference>
<reference evidence="16" key="1">
    <citation type="submission" date="2015-01" db="EMBL/GenBank/DDBJ databases">
        <authorList>
            <person name="Aksoy S."/>
            <person name="Warren W."/>
            <person name="Wilson R.K."/>
        </authorList>
    </citation>
    <scope>NUCLEOTIDE SEQUENCE [LARGE SCALE GENOMIC DNA]</scope>
    <source>
        <strain evidence="16">IAEA</strain>
    </source>
</reference>
<dbReference type="InterPro" id="IPR011009">
    <property type="entry name" value="Kinase-like_dom_sf"/>
</dbReference>
<comment type="subcellular location">
    <subcellularLocation>
        <location evidence="1">Cell membrane</location>
        <topology evidence="1">Single-pass membrane protein</topology>
    </subcellularLocation>
    <subcellularLocation>
        <location evidence="2">Membrane</location>
        <topology evidence="2">Single-pass type I membrane protein</topology>
    </subcellularLocation>
</comment>
<keyword evidence="7" id="KW-0732">Signal</keyword>
<evidence type="ECO:0000256" key="5">
    <source>
        <dbReference type="ARBA" id="ARBA00022553"/>
    </source>
</evidence>
<sequence>MPLECILHNKFSIESDVWAYGICLWEIFSYTLQLYYGMTHEEVIAYIKDGNVLGCPENTPLPMYALMRRCWNRKTSDRPSFKEINHCIQHSIAEHECKTALEIIFNRLIASTSGLLKPRITVLAVLSSLKG</sequence>
<evidence type="ECO:0000256" key="3">
    <source>
        <dbReference type="ARBA" id="ARBA00022473"/>
    </source>
</evidence>
<keyword evidence="8" id="KW-0547">Nucleotide-binding</keyword>
<evidence type="ECO:0000256" key="8">
    <source>
        <dbReference type="ARBA" id="ARBA00022741"/>
    </source>
</evidence>
<dbReference type="SUPFAM" id="SSF56112">
    <property type="entry name" value="Protein kinase-like (PK-like)"/>
    <property type="match status" value="1"/>
</dbReference>
<dbReference type="InterPro" id="IPR020635">
    <property type="entry name" value="Tyr_kinase_cat_dom"/>
</dbReference>